<sequence>MARNLTHKIASIVTISKPTHTQWLESATRIVPNSFSTFLMTTSANNDQQKGEKEVNKATQIEEEERENTENDSEDDDGGVHVNEETGEIGGPRGPEPTRYGDWEQKGRCSDF</sequence>
<keyword evidence="5" id="KW-1185">Reference proteome</keyword>
<comment type="similarity">
    <text evidence="1">Belongs to the SDHAF4 family.</text>
</comment>
<dbReference type="EnsemblPlants" id="AUR62013031-RA">
    <property type="protein sequence ID" value="AUR62013031-RA:cds"/>
    <property type="gene ID" value="AUR62013031"/>
</dbReference>
<dbReference type="AlphaFoldDB" id="A0A803LGD4"/>
<evidence type="ECO:0000256" key="3">
    <source>
        <dbReference type="SAM" id="MobiDB-lite"/>
    </source>
</evidence>
<feature type="compositionally biased region" description="Acidic residues" evidence="3">
    <location>
        <begin position="61"/>
        <end position="77"/>
    </location>
</feature>
<evidence type="ECO:0000313" key="4">
    <source>
        <dbReference type="EnsemblPlants" id="AUR62013031-RA:cds"/>
    </source>
</evidence>
<dbReference type="SMR" id="A0A803LGD4"/>
<dbReference type="Pfam" id="PF07896">
    <property type="entry name" value="DUF1674"/>
    <property type="match status" value="1"/>
</dbReference>
<name>A0A803LGD4_CHEQI</name>
<dbReference type="PANTHER" id="PTHR28524:SF3">
    <property type="entry name" value="SUCCINATE DEHYDROGENASE ASSEMBLY FACTOR 4, MITOCHONDRIAL"/>
    <property type="match status" value="1"/>
</dbReference>
<accession>A0A803LGD4</accession>
<reference evidence="4" key="1">
    <citation type="journal article" date="2017" name="Nature">
        <title>The genome of Chenopodium quinoa.</title>
        <authorList>
            <person name="Jarvis D.E."/>
            <person name="Ho Y.S."/>
            <person name="Lightfoot D.J."/>
            <person name="Schmoeckel S.M."/>
            <person name="Li B."/>
            <person name="Borm T.J.A."/>
            <person name="Ohyanagi H."/>
            <person name="Mineta K."/>
            <person name="Michell C.T."/>
            <person name="Saber N."/>
            <person name="Kharbatia N.M."/>
            <person name="Rupper R.R."/>
            <person name="Sharp A.R."/>
            <person name="Dally N."/>
            <person name="Boughton B.A."/>
            <person name="Woo Y.H."/>
            <person name="Gao G."/>
            <person name="Schijlen E.G.W.M."/>
            <person name="Guo X."/>
            <person name="Momin A.A."/>
            <person name="Negrao S."/>
            <person name="Al-Babili S."/>
            <person name="Gehring C."/>
            <person name="Roessner U."/>
            <person name="Jung C."/>
            <person name="Murphy K."/>
            <person name="Arold S.T."/>
            <person name="Gojobori T."/>
            <person name="van der Linden C.G."/>
            <person name="van Loo E.N."/>
            <person name="Jellen E.N."/>
            <person name="Maughan P.J."/>
            <person name="Tester M."/>
        </authorList>
    </citation>
    <scope>NUCLEOTIDE SEQUENCE [LARGE SCALE GENOMIC DNA]</scope>
    <source>
        <strain evidence="4">cv. PI 614886</strain>
    </source>
</reference>
<organism evidence="4 5">
    <name type="scientific">Chenopodium quinoa</name>
    <name type="common">Quinoa</name>
    <dbReference type="NCBI Taxonomy" id="63459"/>
    <lineage>
        <taxon>Eukaryota</taxon>
        <taxon>Viridiplantae</taxon>
        <taxon>Streptophyta</taxon>
        <taxon>Embryophyta</taxon>
        <taxon>Tracheophyta</taxon>
        <taxon>Spermatophyta</taxon>
        <taxon>Magnoliopsida</taxon>
        <taxon>eudicotyledons</taxon>
        <taxon>Gunneridae</taxon>
        <taxon>Pentapetalae</taxon>
        <taxon>Caryophyllales</taxon>
        <taxon>Chenopodiaceae</taxon>
        <taxon>Chenopodioideae</taxon>
        <taxon>Atripliceae</taxon>
        <taxon>Chenopodium</taxon>
    </lineage>
</organism>
<dbReference type="PANTHER" id="PTHR28524">
    <property type="entry name" value="SUCCINATE DEHYDROGENASE ASSEMBLY FACTOR 4, MITOCHONDRIAL"/>
    <property type="match status" value="1"/>
</dbReference>
<feature type="compositionally biased region" description="Basic and acidic residues" evidence="3">
    <location>
        <begin position="99"/>
        <end position="112"/>
    </location>
</feature>
<dbReference type="InterPro" id="IPR012875">
    <property type="entry name" value="SDHF4"/>
</dbReference>
<evidence type="ECO:0000256" key="1">
    <source>
        <dbReference type="ARBA" id="ARBA00005701"/>
    </source>
</evidence>
<reference evidence="4" key="2">
    <citation type="submission" date="2021-03" db="UniProtKB">
        <authorList>
            <consortium name="EnsemblPlants"/>
        </authorList>
    </citation>
    <scope>IDENTIFICATION</scope>
</reference>
<dbReference type="Proteomes" id="UP000596660">
    <property type="component" value="Unplaced"/>
</dbReference>
<dbReference type="GO" id="GO:0005739">
    <property type="term" value="C:mitochondrion"/>
    <property type="evidence" value="ECO:0007669"/>
    <property type="project" value="EnsemblPlants"/>
</dbReference>
<protein>
    <recommendedName>
        <fullName evidence="2">Succinate dehydrogenase assembly factor 4, mitochondrial</fullName>
    </recommendedName>
</protein>
<evidence type="ECO:0000313" key="5">
    <source>
        <dbReference type="Proteomes" id="UP000596660"/>
    </source>
</evidence>
<dbReference type="GO" id="GO:0006099">
    <property type="term" value="P:tricarboxylic acid cycle"/>
    <property type="evidence" value="ECO:0007669"/>
    <property type="project" value="EnsemblPlants"/>
</dbReference>
<dbReference type="Gramene" id="AUR62013031-RA">
    <property type="protein sequence ID" value="AUR62013031-RA:cds"/>
    <property type="gene ID" value="AUR62013031"/>
</dbReference>
<dbReference type="OMA" id="GWEKNGR"/>
<proteinExistence type="inferred from homology"/>
<dbReference type="GO" id="GO:0034553">
    <property type="term" value="P:mitochondrial respiratory chain complex II assembly"/>
    <property type="evidence" value="ECO:0007669"/>
    <property type="project" value="EnsemblPlants"/>
</dbReference>
<feature type="region of interest" description="Disordered" evidence="3">
    <location>
        <begin position="42"/>
        <end position="112"/>
    </location>
</feature>
<evidence type="ECO:0000256" key="2">
    <source>
        <dbReference type="ARBA" id="ARBA00022170"/>
    </source>
</evidence>